<evidence type="ECO:0000256" key="4">
    <source>
        <dbReference type="SAM" id="MobiDB-lite"/>
    </source>
</evidence>
<comment type="caution">
    <text evidence="6">The sequence shown here is derived from an EMBL/GenBank/DDBJ whole genome shotgun (WGS) entry which is preliminary data.</text>
</comment>
<accession>A0A3D8RJ58</accession>
<dbReference type="Proteomes" id="UP000256328">
    <property type="component" value="Unassembled WGS sequence"/>
</dbReference>
<dbReference type="PROSITE" id="PS51891">
    <property type="entry name" value="CENP_V_GFA"/>
    <property type="match status" value="1"/>
</dbReference>
<dbReference type="PANTHER" id="PTHR28620:SF1">
    <property type="entry name" value="CENP-V_GFA DOMAIN-CONTAINING PROTEIN"/>
    <property type="match status" value="1"/>
</dbReference>
<sequence length="176" mass="20095">MPTNKSSDQPQHIQHIPHEGESRREMHKASCQCAAVKFEVTLNTPLHMHNQCPCALCQNQLYELLYPARKDVVFTQGADNLKEFILPLKEKQIHKFCKSCGARVMIDLQKMKTGETDPEKDVVAINKRDFVHPLIDWEIMAQMKLAFDEAEDRQKAENEASERTPQNHSSGTPVSV</sequence>
<gene>
    <name evidence="6" type="ORF">BP5796_07366</name>
</gene>
<dbReference type="InterPro" id="IPR011057">
    <property type="entry name" value="Mss4-like_sf"/>
</dbReference>
<keyword evidence="3" id="KW-0862">Zinc</keyword>
<dbReference type="OrthoDB" id="2993351at2759"/>
<evidence type="ECO:0000256" key="2">
    <source>
        <dbReference type="ARBA" id="ARBA00022723"/>
    </source>
</evidence>
<dbReference type="AlphaFoldDB" id="A0A3D8RJ58"/>
<keyword evidence="7" id="KW-1185">Reference proteome</keyword>
<feature type="domain" description="CENP-V/GFA" evidence="5">
    <location>
        <begin position="27"/>
        <end position="138"/>
    </location>
</feature>
<evidence type="ECO:0000313" key="6">
    <source>
        <dbReference type="EMBL" id="RDW73924.1"/>
    </source>
</evidence>
<dbReference type="InterPro" id="IPR052355">
    <property type="entry name" value="CENP-V-like"/>
</dbReference>
<organism evidence="6 7">
    <name type="scientific">Coleophoma crateriformis</name>
    <dbReference type="NCBI Taxonomy" id="565419"/>
    <lineage>
        <taxon>Eukaryota</taxon>
        <taxon>Fungi</taxon>
        <taxon>Dikarya</taxon>
        <taxon>Ascomycota</taxon>
        <taxon>Pezizomycotina</taxon>
        <taxon>Leotiomycetes</taxon>
        <taxon>Helotiales</taxon>
        <taxon>Dermateaceae</taxon>
        <taxon>Coleophoma</taxon>
    </lineage>
</organism>
<dbReference type="EMBL" id="PDLN01000010">
    <property type="protein sequence ID" value="RDW73924.1"/>
    <property type="molecule type" value="Genomic_DNA"/>
</dbReference>
<feature type="compositionally biased region" description="Polar residues" evidence="4">
    <location>
        <begin position="163"/>
        <end position="176"/>
    </location>
</feature>
<name>A0A3D8RJ58_9HELO</name>
<feature type="compositionally biased region" description="Basic and acidic residues" evidence="4">
    <location>
        <begin position="152"/>
        <end position="162"/>
    </location>
</feature>
<evidence type="ECO:0000313" key="7">
    <source>
        <dbReference type="Proteomes" id="UP000256328"/>
    </source>
</evidence>
<dbReference type="GO" id="GO:0046872">
    <property type="term" value="F:metal ion binding"/>
    <property type="evidence" value="ECO:0007669"/>
    <property type="project" value="UniProtKB-KW"/>
</dbReference>
<comment type="similarity">
    <text evidence="1">Belongs to the Gfa family.</text>
</comment>
<protein>
    <recommendedName>
        <fullName evidence="5">CENP-V/GFA domain-containing protein</fullName>
    </recommendedName>
</protein>
<dbReference type="Gene3D" id="2.170.150.70">
    <property type="match status" value="1"/>
</dbReference>
<feature type="region of interest" description="Disordered" evidence="4">
    <location>
        <begin position="150"/>
        <end position="176"/>
    </location>
</feature>
<dbReference type="Pfam" id="PF04828">
    <property type="entry name" value="GFA"/>
    <property type="match status" value="1"/>
</dbReference>
<dbReference type="GO" id="GO:0016846">
    <property type="term" value="F:carbon-sulfur lyase activity"/>
    <property type="evidence" value="ECO:0007669"/>
    <property type="project" value="InterPro"/>
</dbReference>
<feature type="compositionally biased region" description="Polar residues" evidence="4">
    <location>
        <begin position="1"/>
        <end position="12"/>
    </location>
</feature>
<evidence type="ECO:0000259" key="5">
    <source>
        <dbReference type="PROSITE" id="PS51891"/>
    </source>
</evidence>
<dbReference type="PANTHER" id="PTHR28620">
    <property type="entry name" value="CENTROMERE PROTEIN V"/>
    <property type="match status" value="1"/>
</dbReference>
<dbReference type="InterPro" id="IPR006913">
    <property type="entry name" value="CENP-V/GFA"/>
</dbReference>
<evidence type="ECO:0000256" key="3">
    <source>
        <dbReference type="ARBA" id="ARBA00022833"/>
    </source>
</evidence>
<reference evidence="6 7" key="1">
    <citation type="journal article" date="2018" name="IMA Fungus">
        <title>IMA Genome-F 9: Draft genome sequence of Annulohypoxylon stygium, Aspergillus mulundensis, Berkeleyomyces basicola (syn. Thielaviopsis basicola), Ceratocystis smalleyi, two Cercospora beticola strains, Coleophoma cylindrospora, Fusarium fracticaudum, Phialophora cf. hyalina, and Morchella septimelata.</title>
        <authorList>
            <person name="Wingfield B.D."/>
            <person name="Bills G.F."/>
            <person name="Dong Y."/>
            <person name="Huang W."/>
            <person name="Nel W.J."/>
            <person name="Swalarsk-Parry B.S."/>
            <person name="Vaghefi N."/>
            <person name="Wilken P.M."/>
            <person name="An Z."/>
            <person name="de Beer Z.W."/>
            <person name="De Vos L."/>
            <person name="Chen L."/>
            <person name="Duong T.A."/>
            <person name="Gao Y."/>
            <person name="Hammerbacher A."/>
            <person name="Kikkert J.R."/>
            <person name="Li Y."/>
            <person name="Li H."/>
            <person name="Li K."/>
            <person name="Li Q."/>
            <person name="Liu X."/>
            <person name="Ma X."/>
            <person name="Naidoo K."/>
            <person name="Pethybridge S.J."/>
            <person name="Sun J."/>
            <person name="Steenkamp E.T."/>
            <person name="van der Nest M.A."/>
            <person name="van Wyk S."/>
            <person name="Wingfield M.J."/>
            <person name="Xiong C."/>
            <person name="Yue Q."/>
            <person name="Zhang X."/>
        </authorList>
    </citation>
    <scope>NUCLEOTIDE SEQUENCE [LARGE SCALE GENOMIC DNA]</scope>
    <source>
        <strain evidence="6 7">BP5796</strain>
    </source>
</reference>
<proteinExistence type="inferred from homology"/>
<evidence type="ECO:0000256" key="1">
    <source>
        <dbReference type="ARBA" id="ARBA00005495"/>
    </source>
</evidence>
<keyword evidence="2" id="KW-0479">Metal-binding</keyword>
<feature type="region of interest" description="Disordered" evidence="4">
    <location>
        <begin position="1"/>
        <end position="22"/>
    </location>
</feature>
<dbReference type="SUPFAM" id="SSF51316">
    <property type="entry name" value="Mss4-like"/>
    <property type="match status" value="1"/>
</dbReference>